<dbReference type="RefSeq" id="WP_205143794.1">
    <property type="nucleotide sequence ID" value="NZ_JAFBDN010000011.1"/>
</dbReference>
<dbReference type="PANTHER" id="PTHR40027">
    <property type="entry name" value="CELL DIVISION PROTEIN DIVIC"/>
    <property type="match status" value="1"/>
</dbReference>
<evidence type="ECO:0000256" key="1">
    <source>
        <dbReference type="SAM" id="Phobius"/>
    </source>
</evidence>
<feature type="transmembrane region" description="Helical" evidence="1">
    <location>
        <begin position="39"/>
        <end position="56"/>
    </location>
</feature>
<dbReference type="EMBL" id="JAGMVS010000069">
    <property type="protein sequence ID" value="MCM2437850.1"/>
    <property type="molecule type" value="Genomic_DNA"/>
</dbReference>
<dbReference type="Proteomes" id="UP001057481">
    <property type="component" value="Unassembled WGS sequence"/>
</dbReference>
<gene>
    <name evidence="2" type="ORF">KAK10_08005</name>
</gene>
<sequence length="124" mass="14714">MKLNNQLADKVRSSEHLRTQREEYYHAAHSRRRQTIRRVTGIILLVCVIIISYKLVRLHFIKEQIATVQTSVTKVDKNNKRLKKQVKLLHDDDYLQQLIRDKYMYTKKGEVVYNLPNSDSSSEN</sequence>
<accession>A0ABT0VJ40</accession>
<dbReference type="InterPro" id="IPR039076">
    <property type="entry name" value="DivIC"/>
</dbReference>
<organism evidence="2 3">
    <name type="scientific">Periweissella beninensis</name>
    <dbReference type="NCBI Taxonomy" id="504936"/>
    <lineage>
        <taxon>Bacteria</taxon>
        <taxon>Bacillati</taxon>
        <taxon>Bacillota</taxon>
        <taxon>Bacilli</taxon>
        <taxon>Lactobacillales</taxon>
        <taxon>Lactobacillaceae</taxon>
        <taxon>Periweissella</taxon>
    </lineage>
</organism>
<keyword evidence="1" id="KW-0812">Transmembrane</keyword>
<protein>
    <submittedName>
        <fullName evidence="2">Septum formation initiator family protein</fullName>
    </submittedName>
</protein>
<keyword evidence="1" id="KW-0472">Membrane</keyword>
<evidence type="ECO:0000313" key="2">
    <source>
        <dbReference type="EMBL" id="MCM2437850.1"/>
    </source>
</evidence>
<proteinExistence type="predicted"/>
<dbReference type="PANTHER" id="PTHR40027:SF1">
    <property type="entry name" value="CELL DIVISION PROTEIN DIVIC"/>
    <property type="match status" value="1"/>
</dbReference>
<evidence type="ECO:0000313" key="3">
    <source>
        <dbReference type="Proteomes" id="UP001057481"/>
    </source>
</evidence>
<keyword evidence="1" id="KW-1133">Transmembrane helix</keyword>
<comment type="caution">
    <text evidence="2">The sequence shown here is derived from an EMBL/GenBank/DDBJ whole genome shotgun (WGS) entry which is preliminary data.</text>
</comment>
<dbReference type="InterPro" id="IPR007060">
    <property type="entry name" value="FtsL/DivIC"/>
</dbReference>
<reference evidence="2" key="1">
    <citation type="submission" date="2021-04" db="EMBL/GenBank/DDBJ databases">
        <title>Taxonomic assessment of Weissella genus.</title>
        <authorList>
            <person name="Fanelli F."/>
            <person name="Chieffi D."/>
            <person name="Dell'Aquila A."/>
            <person name="Gyu-Sung C."/>
            <person name="Franz C.M.A.P."/>
            <person name="Fusco V."/>
        </authorList>
    </citation>
    <scope>NUCLEOTIDE SEQUENCE</scope>
    <source>
        <strain evidence="2">LMG 25373</strain>
    </source>
</reference>
<keyword evidence="3" id="KW-1185">Reference proteome</keyword>
<dbReference type="Pfam" id="PF04977">
    <property type="entry name" value="DivIC"/>
    <property type="match status" value="1"/>
</dbReference>
<name>A0ABT0VJ40_9LACO</name>